<feature type="compositionally biased region" description="Basic and acidic residues" evidence="1">
    <location>
        <begin position="31"/>
        <end position="58"/>
    </location>
</feature>
<organism evidence="2 3">
    <name type="scientific">Cuscuta europaea</name>
    <name type="common">European dodder</name>
    <dbReference type="NCBI Taxonomy" id="41803"/>
    <lineage>
        <taxon>Eukaryota</taxon>
        <taxon>Viridiplantae</taxon>
        <taxon>Streptophyta</taxon>
        <taxon>Embryophyta</taxon>
        <taxon>Tracheophyta</taxon>
        <taxon>Spermatophyta</taxon>
        <taxon>Magnoliopsida</taxon>
        <taxon>eudicotyledons</taxon>
        <taxon>Gunneridae</taxon>
        <taxon>Pentapetalae</taxon>
        <taxon>asterids</taxon>
        <taxon>lamiids</taxon>
        <taxon>Solanales</taxon>
        <taxon>Convolvulaceae</taxon>
        <taxon>Cuscuteae</taxon>
        <taxon>Cuscuta</taxon>
        <taxon>Cuscuta subgen. Cuscuta</taxon>
    </lineage>
</organism>
<sequence>MARVNMKSVHRNTRSATTTQNENPQTENQDEVIRTGQREEPILFQEYHKPETSKPETSKKRKILSKRKREVPEESSDENEEGERSNRSSFINLRTRVRPAHFLKLIKQLDDNNKAALQRIGFGGLLHLNFDRFYDDFVQFLLENFRPILGQLQLTNGELLDIEDQDVRAVFGLPMGTIDVQEANGKNESEEYNELLKQWRAEWGIVKGSPETTKMIQIC</sequence>
<keyword evidence="3" id="KW-1185">Reference proteome</keyword>
<dbReference type="Proteomes" id="UP001152484">
    <property type="component" value="Unassembled WGS sequence"/>
</dbReference>
<gene>
    <name evidence="2" type="ORF">CEURO_LOCUS9057</name>
</gene>
<dbReference type="EMBL" id="CAMAPE010000017">
    <property type="protein sequence ID" value="CAH9084546.1"/>
    <property type="molecule type" value="Genomic_DNA"/>
</dbReference>
<dbReference type="PANTHER" id="PTHR34835">
    <property type="entry name" value="OS07G0283600 PROTEIN-RELATED"/>
    <property type="match status" value="1"/>
</dbReference>
<dbReference type="PANTHER" id="PTHR34835:SF34">
    <property type="entry name" value="OS08G0555500 PROTEIN"/>
    <property type="match status" value="1"/>
</dbReference>
<reference evidence="2" key="1">
    <citation type="submission" date="2022-07" db="EMBL/GenBank/DDBJ databases">
        <authorList>
            <person name="Macas J."/>
            <person name="Novak P."/>
            <person name="Neumann P."/>
        </authorList>
    </citation>
    <scope>NUCLEOTIDE SEQUENCE</scope>
</reference>
<dbReference type="OrthoDB" id="1001981at2759"/>
<evidence type="ECO:0000313" key="3">
    <source>
        <dbReference type="Proteomes" id="UP001152484"/>
    </source>
</evidence>
<comment type="caution">
    <text evidence="2">The sequence shown here is derived from an EMBL/GenBank/DDBJ whole genome shotgun (WGS) entry which is preliminary data.</text>
</comment>
<feature type="compositionally biased region" description="Basic residues" evidence="1">
    <location>
        <begin position="59"/>
        <end position="69"/>
    </location>
</feature>
<dbReference type="AlphaFoldDB" id="A0A9P0Z2X7"/>
<name>A0A9P0Z2X7_CUSEU</name>
<accession>A0A9P0Z2X7</accession>
<proteinExistence type="predicted"/>
<protein>
    <submittedName>
        <fullName evidence="2">Uncharacterized protein</fullName>
    </submittedName>
</protein>
<evidence type="ECO:0000313" key="2">
    <source>
        <dbReference type="EMBL" id="CAH9084546.1"/>
    </source>
</evidence>
<feature type="region of interest" description="Disordered" evidence="1">
    <location>
        <begin position="1"/>
        <end position="87"/>
    </location>
</feature>
<feature type="compositionally biased region" description="Low complexity" evidence="1">
    <location>
        <begin position="17"/>
        <end position="27"/>
    </location>
</feature>
<evidence type="ECO:0000256" key="1">
    <source>
        <dbReference type="SAM" id="MobiDB-lite"/>
    </source>
</evidence>